<dbReference type="GO" id="GO:0006747">
    <property type="term" value="P:FAD biosynthetic process"/>
    <property type="evidence" value="ECO:0007669"/>
    <property type="project" value="UniProtKB-UniPathway"/>
</dbReference>
<dbReference type="Gene3D" id="3.40.50.620">
    <property type="entry name" value="HUPs"/>
    <property type="match status" value="1"/>
</dbReference>
<dbReference type="GO" id="GO:0009398">
    <property type="term" value="P:FMN biosynthetic process"/>
    <property type="evidence" value="ECO:0007669"/>
    <property type="project" value="UniProtKB-UniPathway"/>
</dbReference>
<dbReference type="InterPro" id="IPR023468">
    <property type="entry name" value="Riboflavin_kinase"/>
</dbReference>
<dbReference type="InterPro" id="IPR002606">
    <property type="entry name" value="Riboflavin_kinase_bac"/>
</dbReference>
<comment type="pathway">
    <text evidence="2">Cofactor biosynthesis; FMN biosynthesis; FMN from riboflavin (ATP route): step 1/1.</text>
</comment>
<evidence type="ECO:0000256" key="6">
    <source>
        <dbReference type="ARBA" id="ARBA00018483"/>
    </source>
</evidence>
<dbReference type="SUPFAM" id="SSF82114">
    <property type="entry name" value="Riboflavin kinase-like"/>
    <property type="match status" value="1"/>
</dbReference>
<evidence type="ECO:0000256" key="7">
    <source>
        <dbReference type="ARBA" id="ARBA00022630"/>
    </source>
</evidence>
<comment type="similarity">
    <text evidence="3">Belongs to the RibF family.</text>
</comment>
<dbReference type="EC" id="2.7.7.2" evidence="5"/>
<dbReference type="InterPro" id="IPR014729">
    <property type="entry name" value="Rossmann-like_a/b/a_fold"/>
</dbReference>
<evidence type="ECO:0000256" key="9">
    <source>
        <dbReference type="ARBA" id="ARBA00022679"/>
    </source>
</evidence>
<dbReference type="NCBIfam" id="TIGR00083">
    <property type="entry name" value="ribF"/>
    <property type="match status" value="1"/>
</dbReference>
<evidence type="ECO:0000256" key="2">
    <source>
        <dbReference type="ARBA" id="ARBA00005201"/>
    </source>
</evidence>
<evidence type="ECO:0000256" key="4">
    <source>
        <dbReference type="ARBA" id="ARBA00012105"/>
    </source>
</evidence>
<evidence type="ECO:0000256" key="13">
    <source>
        <dbReference type="ARBA" id="ARBA00022827"/>
    </source>
</evidence>
<sequence length="247" mass="28446">ESNVFLLTNLKERISLIKDSDVDVFLIIKFSKMMSKMPPEDFISKILVDSLQVKEVFVGFNYKFGFQGKGNTDILREYSKFYKFKTNILKPIAANRSIISSTRIKNYIKLGAIEKAKKLLGHDITISGRVISGKGRGRKLLNFATANIETPLDKIIPVNGVYLVEIKIDNRKYYGLMNIGVKPTFRETERTIEVHIINFNKKIYNKKVVVNILQKIREEKYFNHPSLLKKQIEDDILTANKIIAKNN</sequence>
<keyword evidence="12" id="KW-0418">Kinase</keyword>
<keyword evidence="14" id="KW-0067">ATP-binding</keyword>
<dbReference type="InterPro" id="IPR023465">
    <property type="entry name" value="Riboflavin_kinase_dom_sf"/>
</dbReference>
<evidence type="ECO:0000256" key="1">
    <source>
        <dbReference type="ARBA" id="ARBA00004726"/>
    </source>
</evidence>
<evidence type="ECO:0000256" key="15">
    <source>
        <dbReference type="ARBA" id="ARBA00023268"/>
    </source>
</evidence>
<comment type="caution">
    <text evidence="17">The sequence shown here is derived from an EMBL/GenBank/DDBJ whole genome shotgun (WGS) entry which is preliminary data.</text>
</comment>
<dbReference type="UniPathway" id="UPA00277">
    <property type="reaction ID" value="UER00407"/>
</dbReference>
<accession>X1LQB3</accession>
<dbReference type="PANTHER" id="PTHR22749">
    <property type="entry name" value="RIBOFLAVIN KINASE/FMN ADENYLYLTRANSFERASE"/>
    <property type="match status" value="1"/>
</dbReference>
<evidence type="ECO:0000256" key="12">
    <source>
        <dbReference type="ARBA" id="ARBA00022777"/>
    </source>
</evidence>
<proteinExistence type="inferred from homology"/>
<keyword evidence="10" id="KW-0548">Nucleotidyltransferase</keyword>
<evidence type="ECO:0000256" key="10">
    <source>
        <dbReference type="ARBA" id="ARBA00022695"/>
    </source>
</evidence>
<dbReference type="Pfam" id="PF01687">
    <property type="entry name" value="Flavokinase"/>
    <property type="match status" value="1"/>
</dbReference>
<evidence type="ECO:0000256" key="14">
    <source>
        <dbReference type="ARBA" id="ARBA00022840"/>
    </source>
</evidence>
<dbReference type="AlphaFoldDB" id="X1LQB3"/>
<protein>
    <recommendedName>
        <fullName evidence="6">Bifunctional riboflavin kinase/FMN adenylyltransferase</fullName>
        <ecNumber evidence="4">2.7.1.26</ecNumber>
        <ecNumber evidence="5">2.7.7.2</ecNumber>
    </recommendedName>
</protein>
<name>X1LQB3_9ZZZZ</name>
<evidence type="ECO:0000313" key="17">
    <source>
        <dbReference type="EMBL" id="GAI21298.1"/>
    </source>
</evidence>
<dbReference type="EC" id="2.7.1.26" evidence="4"/>
<evidence type="ECO:0000256" key="11">
    <source>
        <dbReference type="ARBA" id="ARBA00022741"/>
    </source>
</evidence>
<dbReference type="GO" id="GO:0005524">
    <property type="term" value="F:ATP binding"/>
    <property type="evidence" value="ECO:0007669"/>
    <property type="project" value="UniProtKB-KW"/>
</dbReference>
<dbReference type="SMART" id="SM00904">
    <property type="entry name" value="Flavokinase"/>
    <property type="match status" value="1"/>
</dbReference>
<organism evidence="17">
    <name type="scientific">marine sediment metagenome</name>
    <dbReference type="NCBI Taxonomy" id="412755"/>
    <lineage>
        <taxon>unclassified sequences</taxon>
        <taxon>metagenomes</taxon>
        <taxon>ecological metagenomes</taxon>
    </lineage>
</organism>
<dbReference type="Gene3D" id="2.40.30.30">
    <property type="entry name" value="Riboflavin kinase-like"/>
    <property type="match status" value="1"/>
</dbReference>
<evidence type="ECO:0000256" key="3">
    <source>
        <dbReference type="ARBA" id="ARBA00010214"/>
    </source>
</evidence>
<feature type="domain" description="Riboflavin kinase" evidence="16">
    <location>
        <begin position="119"/>
        <end position="244"/>
    </location>
</feature>
<dbReference type="GO" id="GO:0008531">
    <property type="term" value="F:riboflavin kinase activity"/>
    <property type="evidence" value="ECO:0007669"/>
    <property type="project" value="UniProtKB-EC"/>
</dbReference>
<keyword evidence="8" id="KW-0288">FMN</keyword>
<keyword evidence="7" id="KW-0285">Flavoprotein</keyword>
<gene>
    <name evidence="17" type="ORF">S06H3_31392</name>
</gene>
<dbReference type="InterPro" id="IPR015864">
    <property type="entry name" value="FAD_synthase"/>
</dbReference>
<dbReference type="GO" id="GO:0003919">
    <property type="term" value="F:FMN adenylyltransferase activity"/>
    <property type="evidence" value="ECO:0007669"/>
    <property type="project" value="UniProtKB-EC"/>
</dbReference>
<keyword evidence="9" id="KW-0808">Transferase</keyword>
<evidence type="ECO:0000259" key="16">
    <source>
        <dbReference type="SMART" id="SM00904"/>
    </source>
</evidence>
<dbReference type="GO" id="GO:0009231">
    <property type="term" value="P:riboflavin biosynthetic process"/>
    <property type="evidence" value="ECO:0007669"/>
    <property type="project" value="InterPro"/>
</dbReference>
<keyword evidence="13" id="KW-0274">FAD</keyword>
<reference evidence="17" key="1">
    <citation type="journal article" date="2014" name="Front. Microbiol.">
        <title>High frequency of phylogenetically diverse reductive dehalogenase-homologous genes in deep subseafloor sedimentary metagenomes.</title>
        <authorList>
            <person name="Kawai M."/>
            <person name="Futagami T."/>
            <person name="Toyoda A."/>
            <person name="Takaki Y."/>
            <person name="Nishi S."/>
            <person name="Hori S."/>
            <person name="Arai W."/>
            <person name="Tsubouchi T."/>
            <person name="Morono Y."/>
            <person name="Uchiyama I."/>
            <person name="Ito T."/>
            <person name="Fujiyama A."/>
            <person name="Inagaki F."/>
            <person name="Takami H."/>
        </authorList>
    </citation>
    <scope>NUCLEOTIDE SEQUENCE</scope>
    <source>
        <strain evidence="17">Expedition CK06-06</strain>
    </source>
</reference>
<evidence type="ECO:0000256" key="5">
    <source>
        <dbReference type="ARBA" id="ARBA00012393"/>
    </source>
</evidence>
<keyword evidence="11" id="KW-0547">Nucleotide-binding</keyword>
<keyword evidence="15" id="KW-0511">Multifunctional enzyme</keyword>
<dbReference type="SUPFAM" id="SSF52374">
    <property type="entry name" value="Nucleotidylyl transferase"/>
    <property type="match status" value="1"/>
</dbReference>
<dbReference type="UniPathway" id="UPA00276">
    <property type="reaction ID" value="UER00406"/>
</dbReference>
<dbReference type="Pfam" id="PF06574">
    <property type="entry name" value="FAD_syn"/>
    <property type="match status" value="1"/>
</dbReference>
<dbReference type="InterPro" id="IPR015865">
    <property type="entry name" value="Riboflavin_kinase_bac/euk"/>
</dbReference>
<comment type="pathway">
    <text evidence="1">Cofactor biosynthesis; FAD biosynthesis; FAD from FMN: step 1/1.</text>
</comment>
<dbReference type="EMBL" id="BARV01018587">
    <property type="protein sequence ID" value="GAI21298.1"/>
    <property type="molecule type" value="Genomic_DNA"/>
</dbReference>
<evidence type="ECO:0000256" key="8">
    <source>
        <dbReference type="ARBA" id="ARBA00022643"/>
    </source>
</evidence>
<dbReference type="PANTHER" id="PTHR22749:SF6">
    <property type="entry name" value="RIBOFLAVIN KINASE"/>
    <property type="match status" value="1"/>
</dbReference>
<feature type="non-terminal residue" evidence="17">
    <location>
        <position position="1"/>
    </location>
</feature>